<evidence type="ECO:0000256" key="5">
    <source>
        <dbReference type="ARBA" id="ARBA00023004"/>
    </source>
</evidence>
<evidence type="ECO:0000256" key="7">
    <source>
        <dbReference type="ARBA" id="ARBA00023291"/>
    </source>
</evidence>
<dbReference type="AlphaFoldDB" id="A0A1Q4HNM5"/>
<evidence type="ECO:0000256" key="8">
    <source>
        <dbReference type="RuleBase" id="RU368020"/>
    </source>
</evidence>
<keyword evidence="3 8" id="KW-0479">Metal-binding</keyword>
<keyword evidence="6 8" id="KW-0411">Iron-sulfur</keyword>
<dbReference type="Proteomes" id="UP000186438">
    <property type="component" value="Unassembled WGS sequence"/>
</dbReference>
<keyword evidence="10" id="KW-1185">Reference proteome</keyword>
<evidence type="ECO:0000313" key="9">
    <source>
        <dbReference type="EMBL" id="OJZ68981.1"/>
    </source>
</evidence>
<keyword evidence="4 8" id="KW-0249">Electron transport</keyword>
<name>A0A1Q4HNM5_9MYCO</name>
<evidence type="ECO:0000313" key="10">
    <source>
        <dbReference type="Proteomes" id="UP000186438"/>
    </source>
</evidence>
<comment type="caution">
    <text evidence="9">The sequence shown here is derived from an EMBL/GenBank/DDBJ whole genome shotgun (WGS) entry which is preliminary data.</text>
</comment>
<evidence type="ECO:0000256" key="2">
    <source>
        <dbReference type="ARBA" id="ARBA00022448"/>
    </source>
</evidence>
<organism evidence="9 10">
    <name type="scientific">Mycobacterium paraffinicum</name>
    <dbReference type="NCBI Taxonomy" id="53378"/>
    <lineage>
        <taxon>Bacteria</taxon>
        <taxon>Bacillati</taxon>
        <taxon>Actinomycetota</taxon>
        <taxon>Actinomycetes</taxon>
        <taxon>Mycobacteriales</taxon>
        <taxon>Mycobacteriaceae</taxon>
        <taxon>Mycobacterium</taxon>
    </lineage>
</organism>
<dbReference type="InterPro" id="IPR001080">
    <property type="entry name" value="3Fe4S_ferredoxin"/>
</dbReference>
<comment type="cofactor">
    <cofactor evidence="1">
        <name>[3Fe-4S] cluster</name>
        <dbReference type="ChEBI" id="CHEBI:21137"/>
    </cofactor>
</comment>
<dbReference type="GO" id="GO:0009055">
    <property type="term" value="F:electron transfer activity"/>
    <property type="evidence" value="ECO:0007669"/>
    <property type="project" value="UniProtKB-UniRule"/>
</dbReference>
<evidence type="ECO:0000256" key="6">
    <source>
        <dbReference type="ARBA" id="ARBA00023014"/>
    </source>
</evidence>
<accession>A0A1Q4HNM5</accession>
<reference evidence="9 10" key="1">
    <citation type="submission" date="2016-11" db="EMBL/GenBank/DDBJ databases">
        <title>Genome sequences of unsequenced Mycobacteria.</title>
        <authorList>
            <person name="Greninger A.L."/>
            <person name="Fang F."/>
            <person name="Jerome K.R."/>
        </authorList>
    </citation>
    <scope>NUCLEOTIDE SEQUENCE [LARGE SCALE GENOMIC DNA]</scope>
    <source>
        <strain evidence="9 10">M11</strain>
    </source>
</reference>
<dbReference type="PRINTS" id="PR00352">
    <property type="entry name" value="3FE4SFRDOXIN"/>
</dbReference>
<dbReference type="Pfam" id="PF13459">
    <property type="entry name" value="Fer4_15"/>
    <property type="match status" value="1"/>
</dbReference>
<gene>
    <name evidence="9" type="ORF">BRW65_24190</name>
</gene>
<dbReference type="InterPro" id="IPR051269">
    <property type="entry name" value="Fe-S_cluster_ET"/>
</dbReference>
<evidence type="ECO:0000256" key="4">
    <source>
        <dbReference type="ARBA" id="ARBA00022982"/>
    </source>
</evidence>
<proteinExistence type="predicted"/>
<evidence type="ECO:0000256" key="3">
    <source>
        <dbReference type="ARBA" id="ARBA00022723"/>
    </source>
</evidence>
<evidence type="ECO:0000256" key="1">
    <source>
        <dbReference type="ARBA" id="ARBA00001927"/>
    </source>
</evidence>
<protein>
    <recommendedName>
        <fullName evidence="8">Ferredoxin</fullName>
    </recommendedName>
</protein>
<dbReference type="OrthoDB" id="9803319at2"/>
<dbReference type="RefSeq" id="WP_073879059.1">
    <property type="nucleotide sequence ID" value="NZ_MPNT01000031.1"/>
</dbReference>
<keyword evidence="2 8" id="KW-0813">Transport</keyword>
<dbReference type="Gene3D" id="3.30.70.20">
    <property type="match status" value="1"/>
</dbReference>
<keyword evidence="5 8" id="KW-0408">Iron</keyword>
<sequence length="64" mass="7029">MRIEFDRESCIGSGICESIAEDIFRVAGDGLMELVADELDEGRRQVVENAVSRCPTAAIRIAED</sequence>
<keyword evidence="7" id="KW-0003">3Fe-4S</keyword>
<dbReference type="SUPFAM" id="SSF54862">
    <property type="entry name" value="4Fe-4S ferredoxins"/>
    <property type="match status" value="1"/>
</dbReference>
<dbReference type="GO" id="GO:0051538">
    <property type="term" value="F:3 iron, 4 sulfur cluster binding"/>
    <property type="evidence" value="ECO:0007669"/>
    <property type="project" value="UniProtKB-KW"/>
</dbReference>
<dbReference type="EMBL" id="MPNT01000031">
    <property type="protein sequence ID" value="OJZ68981.1"/>
    <property type="molecule type" value="Genomic_DNA"/>
</dbReference>
<dbReference type="GO" id="GO:0005506">
    <property type="term" value="F:iron ion binding"/>
    <property type="evidence" value="ECO:0007669"/>
    <property type="project" value="UniProtKB-UniRule"/>
</dbReference>
<comment type="function">
    <text evidence="8">Ferredoxins are iron-sulfur proteins that transfer electrons in a wide variety of metabolic reactions.</text>
</comment>
<dbReference type="STRING" id="53378.BRW65_24190"/>
<dbReference type="PANTHER" id="PTHR36923">
    <property type="entry name" value="FERREDOXIN"/>
    <property type="match status" value="1"/>
</dbReference>
<dbReference type="PANTHER" id="PTHR36923:SF3">
    <property type="entry name" value="FERREDOXIN"/>
    <property type="match status" value="1"/>
</dbReference>